<evidence type="ECO:0000259" key="1">
    <source>
        <dbReference type="Pfam" id="PF04101"/>
    </source>
</evidence>
<feature type="domain" description="Glycosyl transferase family 28 C-terminal" evidence="1">
    <location>
        <begin position="223"/>
        <end position="347"/>
    </location>
</feature>
<dbReference type="SUPFAM" id="SSF53756">
    <property type="entry name" value="UDP-Glycosyltransferase/glycogen phosphorylase"/>
    <property type="match status" value="1"/>
</dbReference>
<accession>A0A6P0CED7</accession>
<dbReference type="Proteomes" id="UP000468591">
    <property type="component" value="Unassembled WGS sequence"/>
</dbReference>
<dbReference type="EMBL" id="JAABNT010000009">
    <property type="protein sequence ID" value="NEK23720.1"/>
    <property type="molecule type" value="Genomic_DNA"/>
</dbReference>
<gene>
    <name evidence="2" type="ORF">GV827_15065</name>
</gene>
<dbReference type="InterPro" id="IPR007235">
    <property type="entry name" value="Glyco_trans_28_C"/>
</dbReference>
<sequence length="381" mass="40714">MKVMIVVTHLLGTGHLTRALTLGGAFQDAGHRTVIVSGGMPTAHKHTGASVFVQLPPVRSDGTDFTRLIDDKGAVATDVYRTARQNQLNSLLRQEQPDALITELFPFGRRILKGEFLSLLEHAKTLPKPPKVFSSIRDILAPPSKASKATFADITVAALYDAVLVHADRNMTPLNLSWPVSERLEPTLRYTGFVAPPPAPPHPDHLGAGEVLVTAGGGDVGMALFNCAKAAAAQDDARQWRLLVGGQHATEHCELLNRDAPANMRAERARPDFRSMLHHAAASVSMCGYNTALDLLQTTCPAVFVPFDEGNEVEQGIRAQALARQPGIEMLRSSEITAGTLLTAINLAISVPREVADGAFAQGAQRTVEIVAEVCGASHAG</sequence>
<dbReference type="Pfam" id="PF04101">
    <property type="entry name" value="Glyco_tran_28_C"/>
    <property type="match status" value="1"/>
</dbReference>
<dbReference type="Gene3D" id="3.40.50.2000">
    <property type="entry name" value="Glycogen Phosphorylase B"/>
    <property type="match status" value="2"/>
</dbReference>
<dbReference type="GO" id="GO:0016758">
    <property type="term" value="F:hexosyltransferase activity"/>
    <property type="evidence" value="ECO:0007669"/>
    <property type="project" value="InterPro"/>
</dbReference>
<dbReference type="AlphaFoldDB" id="A0A6P0CED7"/>
<dbReference type="RefSeq" id="WP_164354641.1">
    <property type="nucleotide sequence ID" value="NZ_JAABNT010000009.1"/>
</dbReference>
<evidence type="ECO:0000313" key="3">
    <source>
        <dbReference type="Proteomes" id="UP000468591"/>
    </source>
</evidence>
<organism evidence="2 3">
    <name type="scientific">Sulfitobacter sediminilitoris</name>
    <dbReference type="NCBI Taxonomy" id="2698830"/>
    <lineage>
        <taxon>Bacteria</taxon>
        <taxon>Pseudomonadati</taxon>
        <taxon>Pseudomonadota</taxon>
        <taxon>Alphaproteobacteria</taxon>
        <taxon>Rhodobacterales</taxon>
        <taxon>Roseobacteraceae</taxon>
        <taxon>Sulfitobacter</taxon>
    </lineage>
</organism>
<name>A0A6P0CED7_9RHOB</name>
<dbReference type="PANTHER" id="PTHR21015">
    <property type="entry name" value="UDP-N-ACETYLGLUCOSAMINE--N-ACETYLMURAMYL-(PENTAPEPTIDE) PYROPHOSPHORYL-UNDECAPRENOL N-ACETYLGLUCOSAMINE TRANSFERASE 1"/>
    <property type="match status" value="1"/>
</dbReference>
<comment type="caution">
    <text evidence="2">The sequence shown here is derived from an EMBL/GenBank/DDBJ whole genome shotgun (WGS) entry which is preliminary data.</text>
</comment>
<evidence type="ECO:0000313" key="2">
    <source>
        <dbReference type="EMBL" id="NEK23720.1"/>
    </source>
</evidence>
<keyword evidence="3" id="KW-1185">Reference proteome</keyword>
<protein>
    <submittedName>
        <fullName evidence="2">Glycosyltransferase</fullName>
    </submittedName>
</protein>
<reference evidence="2 3" key="1">
    <citation type="submission" date="2020-01" db="EMBL/GenBank/DDBJ databases">
        <title>Sulfitobacter sediminilitoris sp. nov., isolated from a tidal flat.</title>
        <authorList>
            <person name="Park S."/>
            <person name="Yoon J.-H."/>
        </authorList>
    </citation>
    <scope>NUCLEOTIDE SEQUENCE [LARGE SCALE GENOMIC DNA]</scope>
    <source>
        <strain evidence="2 3">JBTF-M27</strain>
    </source>
</reference>
<dbReference type="PANTHER" id="PTHR21015:SF28">
    <property type="entry name" value="SLL1722 PROTEIN"/>
    <property type="match status" value="1"/>
</dbReference>
<proteinExistence type="predicted"/>
<keyword evidence="2" id="KW-0808">Transferase</keyword>